<comment type="caution">
    <text evidence="9">The sequence shown here is derived from an EMBL/GenBank/DDBJ whole genome shotgun (WGS) entry which is preliminary data.</text>
</comment>
<evidence type="ECO:0000313" key="10">
    <source>
        <dbReference type="Proteomes" id="UP000823982"/>
    </source>
</evidence>
<dbReference type="GO" id="GO:0034335">
    <property type="term" value="F:DNA negative supercoiling activity"/>
    <property type="evidence" value="ECO:0007669"/>
    <property type="project" value="UniProtKB-ARBA"/>
</dbReference>
<dbReference type="AlphaFoldDB" id="A0A9D1ENM0"/>
<dbReference type="InterPro" id="IPR002205">
    <property type="entry name" value="Topo_IIA_dom_A"/>
</dbReference>
<dbReference type="SMART" id="SM00434">
    <property type="entry name" value="TOP4c"/>
    <property type="match status" value="1"/>
</dbReference>
<dbReference type="Pfam" id="PF00521">
    <property type="entry name" value="DNA_topoisoIV"/>
    <property type="match status" value="1"/>
</dbReference>
<evidence type="ECO:0000256" key="7">
    <source>
        <dbReference type="PROSITE-ProRule" id="PRU01384"/>
    </source>
</evidence>
<feature type="active site" description="O-(5'-phospho-DNA)-tyrosine intermediate" evidence="7">
    <location>
        <position position="144"/>
    </location>
</feature>
<evidence type="ECO:0000256" key="2">
    <source>
        <dbReference type="ARBA" id="ARBA00008263"/>
    </source>
</evidence>
<organism evidence="9 10">
    <name type="scientific">Candidatus Faeciplasma gallinarum</name>
    <dbReference type="NCBI Taxonomy" id="2840799"/>
    <lineage>
        <taxon>Bacteria</taxon>
        <taxon>Bacillati</taxon>
        <taxon>Bacillota</taxon>
        <taxon>Clostridia</taxon>
        <taxon>Eubacteriales</taxon>
        <taxon>Oscillospiraceae</taxon>
        <taxon>Oscillospiraceae incertae sedis</taxon>
        <taxon>Candidatus Faeciplasma</taxon>
    </lineage>
</organism>
<keyword evidence="5 7" id="KW-0238">DNA-binding</keyword>
<dbReference type="PANTHER" id="PTHR43493">
    <property type="entry name" value="DNA GYRASE/TOPOISOMERASE SUBUNIT A"/>
    <property type="match status" value="1"/>
</dbReference>
<sequence length="747" mass="84047">MPKKKSGEEKPRKQAAKLQPNAYINGAGTVIEEPITVTLEKNYMPYAMSVIVSRAFPEIDGFKPSHRKLLYTMYDMGLLSGPRTKSANIVGQTMKLNPHGDQAIYETMVRLTRGNEALLHPYIDSKGNFGKAYSSDMAYAASRYTEAKLDAICNELFCDIDKDTVNFVPNYDNKMMEPELLPVTFPTILVNSNVGIGVSMASAICPFNLKELCEATIAIIRDPDFDAMQVMNGPDFPGGGYMIYDAEKLRQIFDTGRGSVKIRAKYRYDKDENCIEITEIPPTTTIEAIIEKVVELAKNGLKEVSYIRDETDLSGLKITIDLKRGVDPDELMKKLYQLTPLQDSFSANFNILVNGYPKVLGVNDIIKEWISFRVGCVKRRVSFEMKKKEERLHLLKGLEKILLDIDKAIKIVRETDEEADVVPNLMIGFGIDQTQAEYVAEIKLRHLNREFILKRIDDIAQLEKDIADMRDILGSERKIKLIIIDELKRVSEKYGQPRKTEIIYVSDEPQSKVVKDVPDYQCRFVLTREGYFKKITAQSLRMASKQKLKENDVVSTEIDSTNRADILFFTDKANVYKTKASQFPDTKAAQLGEFIPVELKFEEGENVAAMAATLDYSGFLLFVYKNGKVAKVPLSSYETKTNRKMLSKAYSDKCGLVQMLDVGEGAQVMLRSTNGRAIIFDTGMILPKASRDTVGVQAMTLKAKSEVESAYILTPEKANELSKYRVNTLPAAGPFAKGMDDPDQITF</sequence>
<dbReference type="Pfam" id="PF03989">
    <property type="entry name" value="DNA_gyraseA_C"/>
    <property type="match status" value="2"/>
</dbReference>
<dbReference type="Gene3D" id="3.30.1360.40">
    <property type="match status" value="1"/>
</dbReference>
<dbReference type="GO" id="GO:0003677">
    <property type="term" value="F:DNA binding"/>
    <property type="evidence" value="ECO:0007669"/>
    <property type="project" value="UniProtKB-UniRule"/>
</dbReference>
<comment type="catalytic activity">
    <reaction evidence="1 7">
        <text>ATP-dependent breakage, passage and rejoining of double-stranded DNA.</text>
        <dbReference type="EC" id="5.6.2.2"/>
    </reaction>
</comment>
<dbReference type="InterPro" id="IPR035516">
    <property type="entry name" value="Gyrase/topoIV_suA_C"/>
</dbReference>
<keyword evidence="4 7" id="KW-0799">Topoisomerase</keyword>
<dbReference type="Gene3D" id="1.10.268.10">
    <property type="entry name" value="Topoisomerase, domain 3"/>
    <property type="match status" value="1"/>
</dbReference>
<comment type="similarity">
    <text evidence="2">Belongs to the type II topoisomerase GyrA/ParC subunit family.</text>
</comment>
<evidence type="ECO:0000256" key="4">
    <source>
        <dbReference type="ARBA" id="ARBA00023029"/>
    </source>
</evidence>
<dbReference type="GO" id="GO:0006265">
    <property type="term" value="P:DNA topological change"/>
    <property type="evidence" value="ECO:0007669"/>
    <property type="project" value="UniProtKB-UniRule"/>
</dbReference>
<dbReference type="PANTHER" id="PTHR43493:SF5">
    <property type="entry name" value="DNA GYRASE SUBUNIT A, CHLOROPLASTIC_MITOCHONDRIAL"/>
    <property type="match status" value="1"/>
</dbReference>
<gene>
    <name evidence="9" type="ORF">IAD01_05150</name>
</gene>
<dbReference type="EC" id="5.6.2.2" evidence="3"/>
<dbReference type="GO" id="GO:0009330">
    <property type="term" value="C:DNA topoisomerase type II (double strand cut, ATP-hydrolyzing) complex"/>
    <property type="evidence" value="ECO:0007669"/>
    <property type="project" value="TreeGrafter"/>
</dbReference>
<reference evidence="9" key="1">
    <citation type="submission" date="2020-10" db="EMBL/GenBank/DDBJ databases">
        <authorList>
            <person name="Gilroy R."/>
        </authorList>
    </citation>
    <scope>NUCLEOTIDE SEQUENCE</scope>
    <source>
        <strain evidence="9">CHK157-1446</strain>
    </source>
</reference>
<accession>A0A9D1ENM0</accession>
<dbReference type="Proteomes" id="UP000823982">
    <property type="component" value="Unassembled WGS sequence"/>
</dbReference>
<dbReference type="InterPro" id="IPR006691">
    <property type="entry name" value="GyrA/parC_rep"/>
</dbReference>
<dbReference type="SUPFAM" id="SSF56719">
    <property type="entry name" value="Type II DNA topoisomerase"/>
    <property type="match status" value="1"/>
</dbReference>
<evidence type="ECO:0000256" key="5">
    <source>
        <dbReference type="ARBA" id="ARBA00023125"/>
    </source>
</evidence>
<dbReference type="InterPro" id="IPR050220">
    <property type="entry name" value="Type_II_DNA_Topoisomerases"/>
</dbReference>
<name>A0A9D1ENM0_9FIRM</name>
<dbReference type="InterPro" id="IPR013757">
    <property type="entry name" value="Topo_IIA_A_a_sf"/>
</dbReference>
<evidence type="ECO:0000256" key="3">
    <source>
        <dbReference type="ARBA" id="ARBA00012895"/>
    </source>
</evidence>
<evidence type="ECO:0000313" key="9">
    <source>
        <dbReference type="EMBL" id="HIS24773.1"/>
    </source>
</evidence>
<proteinExistence type="inferred from homology"/>
<dbReference type="SUPFAM" id="SSF101904">
    <property type="entry name" value="GyrA/ParC C-terminal domain-like"/>
    <property type="match status" value="1"/>
</dbReference>
<dbReference type="InterPro" id="IPR013760">
    <property type="entry name" value="Topo_IIA-like_dom_sf"/>
</dbReference>
<dbReference type="Gene3D" id="3.90.199.10">
    <property type="entry name" value="Topoisomerase II, domain 5"/>
    <property type="match status" value="1"/>
</dbReference>
<evidence type="ECO:0000259" key="8">
    <source>
        <dbReference type="PROSITE" id="PS52040"/>
    </source>
</evidence>
<reference evidence="9" key="2">
    <citation type="journal article" date="2021" name="PeerJ">
        <title>Extensive microbial diversity within the chicken gut microbiome revealed by metagenomics and culture.</title>
        <authorList>
            <person name="Gilroy R."/>
            <person name="Ravi A."/>
            <person name="Getino M."/>
            <person name="Pursley I."/>
            <person name="Horton D.L."/>
            <person name="Alikhan N.F."/>
            <person name="Baker D."/>
            <person name="Gharbi K."/>
            <person name="Hall N."/>
            <person name="Watson M."/>
            <person name="Adriaenssens E.M."/>
            <person name="Foster-Nyarko E."/>
            <person name="Jarju S."/>
            <person name="Secka A."/>
            <person name="Antonio M."/>
            <person name="Oren A."/>
            <person name="Chaudhuri R.R."/>
            <person name="La Ragione R."/>
            <person name="Hildebrand F."/>
            <person name="Pallen M.J."/>
        </authorList>
    </citation>
    <scope>NUCLEOTIDE SEQUENCE</scope>
    <source>
        <strain evidence="9">CHK157-1446</strain>
    </source>
</reference>
<dbReference type="GO" id="GO:0005524">
    <property type="term" value="F:ATP binding"/>
    <property type="evidence" value="ECO:0007669"/>
    <property type="project" value="InterPro"/>
</dbReference>
<evidence type="ECO:0000256" key="6">
    <source>
        <dbReference type="ARBA" id="ARBA00023235"/>
    </source>
</evidence>
<dbReference type="PROSITE" id="PS52040">
    <property type="entry name" value="TOPO_IIA"/>
    <property type="match status" value="1"/>
</dbReference>
<dbReference type="Gene3D" id="2.120.10.90">
    <property type="entry name" value="DNA gyrase/topoisomerase IV, subunit A, C-terminal"/>
    <property type="match status" value="1"/>
</dbReference>
<feature type="domain" description="Topo IIA-type catalytic" evidence="8">
    <location>
        <begin position="55"/>
        <end position="517"/>
    </location>
</feature>
<keyword evidence="6 7" id="KW-0413">Isomerase</keyword>
<protein>
    <recommendedName>
        <fullName evidence="3">DNA topoisomerase (ATP-hydrolyzing)</fullName>
        <ecNumber evidence="3">5.6.2.2</ecNumber>
    </recommendedName>
</protein>
<dbReference type="InterPro" id="IPR013758">
    <property type="entry name" value="Topo_IIA_A/C_ab"/>
</dbReference>
<evidence type="ECO:0000256" key="1">
    <source>
        <dbReference type="ARBA" id="ARBA00000185"/>
    </source>
</evidence>
<dbReference type="EMBL" id="DVIR01000047">
    <property type="protein sequence ID" value="HIS24773.1"/>
    <property type="molecule type" value="Genomic_DNA"/>
</dbReference>